<evidence type="ECO:0000313" key="2">
    <source>
        <dbReference type="EMBL" id="KAK4112070.1"/>
    </source>
</evidence>
<dbReference type="AlphaFoldDB" id="A0AAN6YR84"/>
<gene>
    <name evidence="2" type="ORF">N656DRAFT_798430</name>
</gene>
<feature type="compositionally biased region" description="Low complexity" evidence="1">
    <location>
        <begin position="332"/>
        <end position="355"/>
    </location>
</feature>
<dbReference type="Proteomes" id="UP001302812">
    <property type="component" value="Unassembled WGS sequence"/>
</dbReference>
<feature type="region of interest" description="Disordered" evidence="1">
    <location>
        <begin position="848"/>
        <end position="885"/>
    </location>
</feature>
<dbReference type="RefSeq" id="XP_064669640.1">
    <property type="nucleotide sequence ID" value="XM_064817756.1"/>
</dbReference>
<dbReference type="GeneID" id="89941881"/>
<evidence type="ECO:0000313" key="3">
    <source>
        <dbReference type="Proteomes" id="UP001302812"/>
    </source>
</evidence>
<feature type="compositionally biased region" description="Polar residues" evidence="1">
    <location>
        <begin position="848"/>
        <end position="863"/>
    </location>
</feature>
<feature type="compositionally biased region" description="Basic residues" evidence="1">
    <location>
        <begin position="966"/>
        <end position="977"/>
    </location>
</feature>
<reference evidence="2" key="2">
    <citation type="submission" date="2023-05" db="EMBL/GenBank/DDBJ databases">
        <authorList>
            <consortium name="Lawrence Berkeley National Laboratory"/>
            <person name="Steindorff A."/>
            <person name="Hensen N."/>
            <person name="Bonometti L."/>
            <person name="Westerberg I."/>
            <person name="Brannstrom I.O."/>
            <person name="Guillou S."/>
            <person name="Cros-Aarteil S."/>
            <person name="Calhoun S."/>
            <person name="Haridas S."/>
            <person name="Kuo A."/>
            <person name="Mondo S."/>
            <person name="Pangilinan J."/>
            <person name="Riley R."/>
            <person name="Labutti K."/>
            <person name="Andreopoulos B."/>
            <person name="Lipzen A."/>
            <person name="Chen C."/>
            <person name="Yanf M."/>
            <person name="Daum C."/>
            <person name="Ng V."/>
            <person name="Clum A."/>
            <person name="Ohm R."/>
            <person name="Martin F."/>
            <person name="Silar P."/>
            <person name="Natvig D."/>
            <person name="Lalanne C."/>
            <person name="Gautier V."/>
            <person name="Ament-Velasquez S.L."/>
            <person name="Kruys A."/>
            <person name="Hutchinson M.I."/>
            <person name="Powell A.J."/>
            <person name="Barry K."/>
            <person name="Miller A.N."/>
            <person name="Grigoriev I.V."/>
            <person name="Debuchy R."/>
            <person name="Gladieux P."/>
            <person name="Thoren M.H."/>
            <person name="Johannesson H."/>
        </authorList>
    </citation>
    <scope>NUCLEOTIDE SEQUENCE</scope>
    <source>
        <strain evidence="2">CBS 508.74</strain>
    </source>
</reference>
<comment type="caution">
    <text evidence="2">The sequence shown here is derived from an EMBL/GenBank/DDBJ whole genome shotgun (WGS) entry which is preliminary data.</text>
</comment>
<feature type="region of interest" description="Disordered" evidence="1">
    <location>
        <begin position="952"/>
        <end position="977"/>
    </location>
</feature>
<proteinExistence type="predicted"/>
<dbReference type="EMBL" id="MU853343">
    <property type="protein sequence ID" value="KAK4112070.1"/>
    <property type="molecule type" value="Genomic_DNA"/>
</dbReference>
<sequence>MDKKKRFASLMEDHSQDPNDATFRSLSPFGSEHRSGSGAGVGGSSFVGSSHTGFDLGHDLDQDQQAVLSCVTKETSQEDCARHRFIVWAAVKRNSSVHIPPQQKLECPLLRCTRRFQDHEDMLKHLAGCRYLASGEYWCYEHNRVERFDDLKCKRCLGHPSKRRKILRIAKNFFHSLGHKSKKAHGFGIEDEAVPPPPYDSLNITPRDGSANELLSTEILEIDSVEVAPVQPSSIPPPSDVIDPQALLVPAVPTVPELDSTMLSHETLMQWQPLPGPNQTPFPFVQQEDAASRIQAVRPTLQLTTNGLPGRRQAPRPVTRPAPAIPRSKALSPSSSVRSTASTETNASTTSNGSSMISPVSNWSGVWSMASGLDTNMTSPVDGILADDLFTDAINNACPEFLHEFYSELPADSPLPATSCNMALDAVLEFDLPPQATANMAYAPEIVLTEDTAEAETDEPEVEQVNACCSETKSLVSSAWDALQEHLVSSIVKLQDHRDNYIANQLSSMSIRTVATTGLQTLRALLAGQQPSSASDALCFVHLVYAFSLVLHEQGGSSHFDSLFLQSLAYAHLLAPDDQNLYRQLVISIWQPPNLTQADINNHFALSSRLSGVSQDRKGKSPENLNPALGQQGADPLLLAARDFLDELETSLVMSQDSVSLDLQVQVSDLNIKHLKDVNHFGPVNEALLVTVKYILTVVSREFSNAKGLNSRLMELYRRLSSGTIFSVRRVEIELLHAGRCCTPAAIFFRDYVPCVRRLCDQVYEKLDEGTSRRDVYHNLGVSLIESLIPEFDKSPKKAASPPLDDIDALLKDLDTEVGDVETMAFGDVQPVGVEMFDLDINRVQPPTVTSCAGTSTSSQTPSPDAEQGQHPGSGETPEQQQLTGQKVEANSCCEICGYRPKGDPQWFKGSMAKHKKLQHSTEPPKIYKCPYPGCTSQYKNRPDNLRQHQIEKNHWVQGDENTSRRPSKRKKVAAEE</sequence>
<evidence type="ECO:0000256" key="1">
    <source>
        <dbReference type="SAM" id="MobiDB-lite"/>
    </source>
</evidence>
<reference evidence="2" key="1">
    <citation type="journal article" date="2023" name="Mol. Phylogenet. Evol.">
        <title>Genome-scale phylogeny and comparative genomics of the fungal order Sordariales.</title>
        <authorList>
            <person name="Hensen N."/>
            <person name="Bonometti L."/>
            <person name="Westerberg I."/>
            <person name="Brannstrom I.O."/>
            <person name="Guillou S."/>
            <person name="Cros-Aarteil S."/>
            <person name="Calhoun S."/>
            <person name="Haridas S."/>
            <person name="Kuo A."/>
            <person name="Mondo S."/>
            <person name="Pangilinan J."/>
            <person name="Riley R."/>
            <person name="LaButti K."/>
            <person name="Andreopoulos B."/>
            <person name="Lipzen A."/>
            <person name="Chen C."/>
            <person name="Yan M."/>
            <person name="Daum C."/>
            <person name="Ng V."/>
            <person name="Clum A."/>
            <person name="Steindorff A."/>
            <person name="Ohm R.A."/>
            <person name="Martin F."/>
            <person name="Silar P."/>
            <person name="Natvig D.O."/>
            <person name="Lalanne C."/>
            <person name="Gautier V."/>
            <person name="Ament-Velasquez S.L."/>
            <person name="Kruys A."/>
            <person name="Hutchinson M.I."/>
            <person name="Powell A.J."/>
            <person name="Barry K."/>
            <person name="Miller A.N."/>
            <person name="Grigoriev I.V."/>
            <person name="Debuchy R."/>
            <person name="Gladieux P."/>
            <person name="Hiltunen Thoren M."/>
            <person name="Johannesson H."/>
        </authorList>
    </citation>
    <scope>NUCLEOTIDE SEQUENCE</scope>
    <source>
        <strain evidence="2">CBS 508.74</strain>
    </source>
</reference>
<name>A0AAN6YR84_9PEZI</name>
<feature type="region of interest" description="Disordered" evidence="1">
    <location>
        <begin position="1"/>
        <end position="42"/>
    </location>
</feature>
<accession>A0AAN6YR84</accession>
<protein>
    <submittedName>
        <fullName evidence="2">Uncharacterized protein</fullName>
    </submittedName>
</protein>
<feature type="region of interest" description="Disordered" evidence="1">
    <location>
        <begin position="304"/>
        <end position="356"/>
    </location>
</feature>
<keyword evidence="3" id="KW-1185">Reference proteome</keyword>
<organism evidence="2 3">
    <name type="scientific">Canariomyces notabilis</name>
    <dbReference type="NCBI Taxonomy" id="2074819"/>
    <lineage>
        <taxon>Eukaryota</taxon>
        <taxon>Fungi</taxon>
        <taxon>Dikarya</taxon>
        <taxon>Ascomycota</taxon>
        <taxon>Pezizomycotina</taxon>
        <taxon>Sordariomycetes</taxon>
        <taxon>Sordariomycetidae</taxon>
        <taxon>Sordariales</taxon>
        <taxon>Chaetomiaceae</taxon>
        <taxon>Canariomyces</taxon>
    </lineage>
</organism>